<dbReference type="InterPro" id="IPR057596">
    <property type="entry name" value="RDRP_core"/>
</dbReference>
<evidence type="ECO:0000259" key="9">
    <source>
        <dbReference type="PROSITE" id="PS50842"/>
    </source>
</evidence>
<dbReference type="Pfam" id="PF26253">
    <property type="entry name" value="RdRP_head"/>
    <property type="match status" value="1"/>
</dbReference>
<dbReference type="InterPro" id="IPR007112">
    <property type="entry name" value="Expansin/allergen_DPBB_dom"/>
</dbReference>
<dbReference type="Gene3D" id="2.40.40.10">
    <property type="entry name" value="RlpA-like domain"/>
    <property type="match status" value="1"/>
</dbReference>
<protein>
    <recommendedName>
        <fullName evidence="8">RNA-dependent RNA polymerase</fullName>
        <ecNumber evidence="8">2.7.7.48</ecNumber>
    </recommendedName>
</protein>
<evidence type="ECO:0000313" key="11">
    <source>
        <dbReference type="Proteomes" id="UP001085076"/>
    </source>
</evidence>
<dbReference type="EMBL" id="JAGGNH010000001">
    <property type="protein sequence ID" value="KAJ0986682.1"/>
    <property type="molecule type" value="Genomic_DNA"/>
</dbReference>
<keyword evidence="5 8" id="KW-0694">RNA-binding</keyword>
<dbReference type="GO" id="GO:0003968">
    <property type="term" value="F:RNA-directed RNA polymerase activity"/>
    <property type="evidence" value="ECO:0007669"/>
    <property type="project" value="UniProtKB-KW"/>
</dbReference>
<dbReference type="GO" id="GO:0003723">
    <property type="term" value="F:RNA binding"/>
    <property type="evidence" value="ECO:0007669"/>
    <property type="project" value="UniProtKB-KW"/>
</dbReference>
<dbReference type="CDD" id="cd22269">
    <property type="entry name" value="DPBB_EG45-like"/>
    <property type="match status" value="1"/>
</dbReference>
<dbReference type="Proteomes" id="UP001085076">
    <property type="component" value="Miscellaneous, Linkage group lg01"/>
</dbReference>
<dbReference type="Pfam" id="PF05183">
    <property type="entry name" value="RdRP"/>
    <property type="match status" value="1"/>
</dbReference>
<dbReference type="GO" id="GO:0031380">
    <property type="term" value="C:nuclear RNA-directed RNA polymerase complex"/>
    <property type="evidence" value="ECO:0007669"/>
    <property type="project" value="TreeGrafter"/>
</dbReference>
<evidence type="ECO:0000256" key="6">
    <source>
        <dbReference type="ARBA" id="ARBA00023158"/>
    </source>
</evidence>
<dbReference type="OrthoDB" id="1705570at2759"/>
<dbReference type="PROSITE" id="PS50842">
    <property type="entry name" value="EXPANSIN_EG45"/>
    <property type="match status" value="1"/>
</dbReference>
<name>A0A9D5D9U8_9LILI</name>
<reference evidence="10" key="2">
    <citation type="journal article" date="2022" name="Hortic Res">
        <title>The genome of Dioscorea zingiberensis sheds light on the biosynthesis, origin and evolution of the medicinally important diosgenin saponins.</title>
        <authorList>
            <person name="Li Y."/>
            <person name="Tan C."/>
            <person name="Li Z."/>
            <person name="Guo J."/>
            <person name="Li S."/>
            <person name="Chen X."/>
            <person name="Wang C."/>
            <person name="Dai X."/>
            <person name="Yang H."/>
            <person name="Song W."/>
            <person name="Hou L."/>
            <person name="Xu J."/>
            <person name="Tong Z."/>
            <person name="Xu A."/>
            <person name="Yuan X."/>
            <person name="Wang W."/>
            <person name="Yang Q."/>
            <person name="Chen L."/>
            <person name="Sun Z."/>
            <person name="Wang K."/>
            <person name="Pan B."/>
            <person name="Chen J."/>
            <person name="Bao Y."/>
            <person name="Liu F."/>
            <person name="Qi X."/>
            <person name="Gang D.R."/>
            <person name="Wen J."/>
            <person name="Li J."/>
        </authorList>
    </citation>
    <scope>NUCLEOTIDE SEQUENCE</scope>
    <source>
        <strain evidence="10">Dzin_1.0</strain>
    </source>
</reference>
<dbReference type="InterPro" id="IPR058752">
    <property type="entry name" value="RDRP_C_head"/>
</dbReference>
<dbReference type="GO" id="GO:0030422">
    <property type="term" value="P:siRNA processing"/>
    <property type="evidence" value="ECO:0007669"/>
    <property type="project" value="TreeGrafter"/>
</dbReference>
<comment type="similarity">
    <text evidence="1 8">Belongs to the RdRP family.</text>
</comment>
<dbReference type="InterPro" id="IPR036908">
    <property type="entry name" value="RlpA-like_sf"/>
</dbReference>
<keyword evidence="6 8" id="KW-0943">RNA-mediated gene silencing</keyword>
<dbReference type="PANTHER" id="PTHR23079">
    <property type="entry name" value="RNA-DEPENDENT RNA POLYMERASE"/>
    <property type="match status" value="1"/>
</dbReference>
<proteinExistence type="inferred from homology"/>
<evidence type="ECO:0000313" key="10">
    <source>
        <dbReference type="EMBL" id="KAJ0986682.1"/>
    </source>
</evidence>
<evidence type="ECO:0000256" key="3">
    <source>
        <dbReference type="ARBA" id="ARBA00022679"/>
    </source>
</evidence>
<feature type="domain" description="Expansin-like EG45" evidence="9">
    <location>
        <begin position="483"/>
        <end position="577"/>
    </location>
</feature>
<organism evidence="10 11">
    <name type="scientific">Dioscorea zingiberensis</name>
    <dbReference type="NCBI Taxonomy" id="325984"/>
    <lineage>
        <taxon>Eukaryota</taxon>
        <taxon>Viridiplantae</taxon>
        <taxon>Streptophyta</taxon>
        <taxon>Embryophyta</taxon>
        <taxon>Tracheophyta</taxon>
        <taxon>Spermatophyta</taxon>
        <taxon>Magnoliopsida</taxon>
        <taxon>Liliopsida</taxon>
        <taxon>Dioscoreales</taxon>
        <taxon>Dioscoreaceae</taxon>
        <taxon>Dioscorea</taxon>
    </lineage>
</organism>
<comment type="caution">
    <text evidence="10">The sequence shown here is derived from an EMBL/GenBank/DDBJ whole genome shotgun (WGS) entry which is preliminary data.</text>
</comment>
<comment type="function">
    <text evidence="8">Probably involved in the RNA silencing pathway and required for the generation of small interfering RNAs (siRNAs).</text>
</comment>
<comment type="catalytic activity">
    <reaction evidence="7 8">
        <text>RNA(n) + a ribonucleoside 5'-triphosphate = RNA(n+1) + diphosphate</text>
        <dbReference type="Rhea" id="RHEA:21248"/>
        <dbReference type="Rhea" id="RHEA-COMP:14527"/>
        <dbReference type="Rhea" id="RHEA-COMP:17342"/>
        <dbReference type="ChEBI" id="CHEBI:33019"/>
        <dbReference type="ChEBI" id="CHEBI:61557"/>
        <dbReference type="ChEBI" id="CHEBI:140395"/>
        <dbReference type="EC" id="2.7.7.48"/>
    </reaction>
</comment>
<dbReference type="SUPFAM" id="SSF50685">
    <property type="entry name" value="Barwin-like endoglucanases"/>
    <property type="match status" value="1"/>
</dbReference>
<reference evidence="10" key="1">
    <citation type="submission" date="2021-03" db="EMBL/GenBank/DDBJ databases">
        <authorList>
            <person name="Li Z."/>
            <person name="Yang C."/>
        </authorList>
    </citation>
    <scope>NUCLEOTIDE SEQUENCE</scope>
    <source>
        <strain evidence="10">Dzin_1.0</strain>
        <tissue evidence="10">Leaf</tissue>
    </source>
</reference>
<dbReference type="InterPro" id="IPR009009">
    <property type="entry name" value="RlpA-like_DPBB"/>
</dbReference>
<evidence type="ECO:0000256" key="8">
    <source>
        <dbReference type="RuleBase" id="RU363098"/>
    </source>
</evidence>
<dbReference type="PANTHER" id="PTHR23079:SF5">
    <property type="entry name" value="RNA-DEPENDENT RNA POLYMERASE 2"/>
    <property type="match status" value="1"/>
</dbReference>
<dbReference type="EC" id="2.7.7.48" evidence="8"/>
<keyword evidence="3 8" id="KW-0808">Transferase</keyword>
<evidence type="ECO:0000256" key="5">
    <source>
        <dbReference type="ARBA" id="ARBA00022884"/>
    </source>
</evidence>
<keyword evidence="4 8" id="KW-0548">Nucleotidyltransferase</keyword>
<evidence type="ECO:0000256" key="1">
    <source>
        <dbReference type="ARBA" id="ARBA00005762"/>
    </source>
</evidence>
<gene>
    <name evidence="10" type="ORF">J5N97_005038</name>
</gene>
<keyword evidence="11" id="KW-1185">Reference proteome</keyword>
<accession>A0A9D5D9U8</accession>
<evidence type="ECO:0000256" key="2">
    <source>
        <dbReference type="ARBA" id="ARBA00022484"/>
    </source>
</evidence>
<dbReference type="InterPro" id="IPR007855">
    <property type="entry name" value="RDRP"/>
</dbReference>
<sequence length="577" mass="64921">MFHREDVQIIQDIEVVTDACVKYCFSDGIGKISLSFARQVARKCGLSDTPSAFQIRYGGYKGVVAVDRTSFRKLSLRPSMKKFDSSNTMLNITKWSDYLPCYLNREIICLLSTLGIEDEIFELMQQTEIRLLDEILVDREAALRVVDRLNGFETKTTKSMLMHGFNPNSEPYVSMMLRAYHDYQLADIRSKCRIFVPKGRVLIGCLDEMGTLNYGEVYLRITTKDNEQQSKDHAFFDKADQTSAVVIGKVVVTKNPCLHPGDIRVLEAIYEPGLDEMGLVDCIVFPQKGPRPHPNECSGGDLDGDLYFVCWDENLIPQKTDEPMDYIGQKPRLLDHELSEEEPLLKCHEYSNQRNSQISWKGDRPMYISRGVLGKLYRATLSRSNSLSSEATCFGVPVQSIYDYDLEVVGFEAFTEIAVEFRNLYFEKLSSLMTYYGAEHEDEILTGYLRNRSTYLQRDKSRYAEMRERILLNVRSLQTEVKAAACGFEVKGVMIAAASGELFDGGDACGKSFRVKCLGATNDGVPHPCRGSGTVVVKVVDLCPSGCQGTIDLSQEAFAKIADPDAGKIKISIERHA</sequence>
<evidence type="ECO:0000256" key="4">
    <source>
        <dbReference type="ARBA" id="ARBA00022695"/>
    </source>
</evidence>
<dbReference type="AlphaFoldDB" id="A0A9D5D9U8"/>
<keyword evidence="2 8" id="KW-0696">RNA-directed RNA polymerase</keyword>
<dbReference type="SMART" id="SM00837">
    <property type="entry name" value="DPBB_1"/>
    <property type="match status" value="1"/>
</dbReference>
<evidence type="ECO:0000256" key="7">
    <source>
        <dbReference type="ARBA" id="ARBA00048744"/>
    </source>
</evidence>
<dbReference type="Pfam" id="PF03330">
    <property type="entry name" value="DPBB_1"/>
    <property type="match status" value="1"/>
</dbReference>